<keyword evidence="4" id="KW-1185">Reference proteome</keyword>
<evidence type="ECO:0000313" key="3">
    <source>
        <dbReference type="EMBL" id="GAF05089.1"/>
    </source>
</evidence>
<reference evidence="3 4" key="1">
    <citation type="journal article" date="2014" name="Genome Announc.">
        <title>Draft Genome Sequence of Cytophaga fermentans JCM 21142T, a Facultative Anaerobe Isolated from Marine Mud.</title>
        <authorList>
            <person name="Starns D."/>
            <person name="Oshima K."/>
            <person name="Suda W."/>
            <person name="Iino T."/>
            <person name="Yuki M."/>
            <person name="Inoue J."/>
            <person name="Kitamura K."/>
            <person name="Iida T."/>
            <person name="Darby A."/>
            <person name="Hattori M."/>
            <person name="Ohkuma M."/>
        </authorList>
    </citation>
    <scope>NUCLEOTIDE SEQUENCE [LARGE SCALE GENOMIC DNA]</scope>
    <source>
        <strain evidence="3 4">JCM 21142</strain>
    </source>
</reference>
<dbReference type="Gene3D" id="2.170.130.10">
    <property type="entry name" value="TonB-dependent receptor, plug domain"/>
    <property type="match status" value="1"/>
</dbReference>
<dbReference type="SUPFAM" id="SSF56935">
    <property type="entry name" value="Porins"/>
    <property type="match status" value="1"/>
</dbReference>
<dbReference type="Pfam" id="PF13715">
    <property type="entry name" value="CarbopepD_reg_2"/>
    <property type="match status" value="1"/>
</dbReference>
<evidence type="ECO:0000256" key="1">
    <source>
        <dbReference type="SAM" id="SignalP"/>
    </source>
</evidence>
<dbReference type="EMBL" id="BAMD01000068">
    <property type="protein sequence ID" value="GAF05089.1"/>
    <property type="molecule type" value="Genomic_DNA"/>
</dbReference>
<proteinExistence type="predicted"/>
<accession>W7YRN5</accession>
<name>W7YRN5_9BACT</name>
<protein>
    <submittedName>
        <fullName evidence="3">TonB-linked outer membrane protein, SusC/RagA family</fullName>
    </submittedName>
</protein>
<dbReference type="Pfam" id="PF07715">
    <property type="entry name" value="Plug"/>
    <property type="match status" value="1"/>
</dbReference>
<dbReference type="InterPro" id="IPR037066">
    <property type="entry name" value="Plug_dom_sf"/>
</dbReference>
<dbReference type="STRING" id="869213.GCA_000517085_02595"/>
<dbReference type="Proteomes" id="UP000019402">
    <property type="component" value="Unassembled WGS sequence"/>
</dbReference>
<evidence type="ECO:0000259" key="2">
    <source>
        <dbReference type="Pfam" id="PF07715"/>
    </source>
</evidence>
<dbReference type="AlphaFoldDB" id="W7YRN5"/>
<dbReference type="SUPFAM" id="SSF49464">
    <property type="entry name" value="Carboxypeptidase regulatory domain-like"/>
    <property type="match status" value="1"/>
</dbReference>
<dbReference type="InterPro" id="IPR012910">
    <property type="entry name" value="Plug_dom"/>
</dbReference>
<feature type="chain" id="PRO_5004906942" evidence="1">
    <location>
        <begin position="21"/>
        <end position="817"/>
    </location>
</feature>
<evidence type="ECO:0000313" key="4">
    <source>
        <dbReference type="Proteomes" id="UP000019402"/>
    </source>
</evidence>
<comment type="caution">
    <text evidence="3">The sequence shown here is derived from an EMBL/GenBank/DDBJ whole genome shotgun (WGS) entry which is preliminary data.</text>
</comment>
<dbReference type="eggNOG" id="COG1629">
    <property type="taxonomic scope" value="Bacteria"/>
</dbReference>
<dbReference type="RefSeq" id="WP_027472174.1">
    <property type="nucleotide sequence ID" value="NZ_BAMD01000068.1"/>
</dbReference>
<feature type="signal peptide" evidence="1">
    <location>
        <begin position="1"/>
        <end position="20"/>
    </location>
</feature>
<feature type="domain" description="TonB-dependent receptor plug" evidence="2">
    <location>
        <begin position="132"/>
        <end position="217"/>
    </location>
</feature>
<sequence>MLKKLFVLPLCVMCVLVVYAQKQVEISGVVKSEDGVLLDWVNIAVKGQPGGSITNEKGAFSIDVKSEFPVELVFSRLGYQVKNILLDSDAALRNLVVIMSSKRESIESVDVKAKRRSDQNFTAIDSRLSANLPDASGGSVEALVKTQMGVSSNNELSSQYRVRGGNFDENLVYVNDIEVYRPFLVRAGQQEGLSFVNPELVSDIQFSAGGFDARYGDKMSSVLDIKYKRPTAFAGSASASLLGGNVHLEGASSAGKFTHVTGLRYKTNQYLLGSSDVSGDYKPSFFDMQTYLSYRMNEKWRVGFLGNVSRNKYDFIPVDRETSFGTINEVKVLKIYFEGQEEDEFLTGFGAVSLDFSPNNDHNYKFLLSGYRTSEDERYDILGQYWLQELEDEETEPSEADKIASGIGVGSYLEHARNYLFGAITNIAFRGAHRLDANRIEWEVKYQYERFSDIINEWEMRDSADFNIPLDTDRLDMVYSYNSDHAIASNRFTAFVQSDRHATWGRNDVDIALGVRANYWDFNDELLISPRFGLTVKPEWEKDYRFKFSAGVYYQSPFYKEYRTRPDSQHNLQDGINDQIKAQQSIHFVSGFDHYFMRGDRPFKFSTELYYKKMKNLIPYQVDNVRIRYSALNNAVGYAAGIDLKVNGEFVKGVESWATLSLMRTEEDLEDDSYVDKSTGQVIYPGNIPRPSDQRLNFSLMFQDYFRNNPSFKVNLNFLYGTGLPFGPPHSERYLATNRMPAYRRVDIGFSKEMTGSELNKTSGALKNLWIGLEIFNLFDINNTISYFWVTDVNNRQYAVPNYLTGRRLNLKVLTRF</sequence>
<dbReference type="InterPro" id="IPR008969">
    <property type="entry name" value="CarboxyPept-like_regulatory"/>
</dbReference>
<keyword evidence="1" id="KW-0732">Signal</keyword>
<organism evidence="3 4">
    <name type="scientific">Saccharicrinis fermentans DSM 9555 = JCM 21142</name>
    <dbReference type="NCBI Taxonomy" id="869213"/>
    <lineage>
        <taxon>Bacteria</taxon>
        <taxon>Pseudomonadati</taxon>
        <taxon>Bacteroidota</taxon>
        <taxon>Bacteroidia</taxon>
        <taxon>Marinilabiliales</taxon>
        <taxon>Marinilabiliaceae</taxon>
        <taxon>Saccharicrinis</taxon>
    </lineage>
</organism>
<gene>
    <name evidence="3" type="ORF">JCM21142_93813</name>
</gene>